<dbReference type="Proteomes" id="UP001302349">
    <property type="component" value="Chromosome"/>
</dbReference>
<keyword evidence="6" id="KW-1185">Reference proteome</keyword>
<keyword evidence="3" id="KW-0804">Transcription</keyword>
<dbReference type="PANTHER" id="PTHR30146:SF144">
    <property type="entry name" value="LACI-FAMILY TRANSCRIPTION REGULATOR"/>
    <property type="match status" value="1"/>
</dbReference>
<reference evidence="5 6" key="1">
    <citation type="journal article" date="2023" name="Microbiol. Resour. Announc.">
        <title>Complete Genome Sequence of Imperialibacter roseus strain P4T.</title>
        <authorList>
            <person name="Tizabi D.R."/>
            <person name="Bachvaroff T."/>
            <person name="Hill R.T."/>
        </authorList>
    </citation>
    <scope>NUCLEOTIDE SEQUENCE [LARGE SCALE GENOMIC DNA]</scope>
    <source>
        <strain evidence="5 6">P4T</strain>
    </source>
</reference>
<evidence type="ECO:0000313" key="6">
    <source>
        <dbReference type="Proteomes" id="UP001302349"/>
    </source>
</evidence>
<keyword evidence="1" id="KW-0805">Transcription regulation</keyword>
<evidence type="ECO:0000259" key="4">
    <source>
        <dbReference type="PROSITE" id="PS50932"/>
    </source>
</evidence>
<dbReference type="CDD" id="cd01392">
    <property type="entry name" value="HTH_LacI"/>
    <property type="match status" value="1"/>
</dbReference>
<dbReference type="InterPro" id="IPR010982">
    <property type="entry name" value="Lambda_DNA-bd_dom_sf"/>
</dbReference>
<dbReference type="RefSeq" id="WP_317489447.1">
    <property type="nucleotide sequence ID" value="NZ_CP136051.1"/>
</dbReference>
<organism evidence="5 6">
    <name type="scientific">Imperialibacter roseus</name>
    <dbReference type="NCBI Taxonomy" id="1324217"/>
    <lineage>
        <taxon>Bacteria</taxon>
        <taxon>Pseudomonadati</taxon>
        <taxon>Bacteroidota</taxon>
        <taxon>Cytophagia</taxon>
        <taxon>Cytophagales</taxon>
        <taxon>Flammeovirgaceae</taxon>
        <taxon>Imperialibacter</taxon>
    </lineage>
</organism>
<proteinExistence type="predicted"/>
<dbReference type="InterPro" id="IPR028082">
    <property type="entry name" value="Peripla_BP_I"/>
</dbReference>
<evidence type="ECO:0000313" key="5">
    <source>
        <dbReference type="EMBL" id="WOK06744.1"/>
    </source>
</evidence>
<keyword evidence="2 5" id="KW-0238">DNA-binding</keyword>
<dbReference type="PROSITE" id="PS00356">
    <property type="entry name" value="HTH_LACI_1"/>
    <property type="match status" value="1"/>
</dbReference>
<name>A0ABZ0IQR2_9BACT</name>
<feature type="domain" description="HTH lacI-type" evidence="4">
    <location>
        <begin position="6"/>
        <end position="60"/>
    </location>
</feature>
<protein>
    <submittedName>
        <fullName evidence="5">LacI family DNA-binding transcriptional regulator</fullName>
    </submittedName>
</protein>
<dbReference type="PROSITE" id="PS50932">
    <property type="entry name" value="HTH_LACI_2"/>
    <property type="match status" value="1"/>
</dbReference>
<dbReference type="EMBL" id="CP136051">
    <property type="protein sequence ID" value="WOK06744.1"/>
    <property type="molecule type" value="Genomic_DNA"/>
</dbReference>
<dbReference type="SMART" id="SM00354">
    <property type="entry name" value="HTH_LACI"/>
    <property type="match status" value="1"/>
</dbReference>
<dbReference type="SUPFAM" id="SSF47413">
    <property type="entry name" value="lambda repressor-like DNA-binding domains"/>
    <property type="match status" value="1"/>
</dbReference>
<dbReference type="Gene3D" id="3.40.50.2300">
    <property type="match status" value="2"/>
</dbReference>
<dbReference type="PANTHER" id="PTHR30146">
    <property type="entry name" value="LACI-RELATED TRANSCRIPTIONAL REPRESSOR"/>
    <property type="match status" value="1"/>
</dbReference>
<evidence type="ECO:0000256" key="1">
    <source>
        <dbReference type="ARBA" id="ARBA00023015"/>
    </source>
</evidence>
<dbReference type="SUPFAM" id="SSF53822">
    <property type="entry name" value="Periplasmic binding protein-like I"/>
    <property type="match status" value="1"/>
</dbReference>
<dbReference type="Pfam" id="PF00356">
    <property type="entry name" value="LacI"/>
    <property type="match status" value="1"/>
</dbReference>
<gene>
    <name evidence="5" type="ORF">RT717_27115</name>
</gene>
<dbReference type="InterPro" id="IPR000843">
    <property type="entry name" value="HTH_LacI"/>
</dbReference>
<evidence type="ECO:0000256" key="3">
    <source>
        <dbReference type="ARBA" id="ARBA00023163"/>
    </source>
</evidence>
<accession>A0ABZ0IQR2</accession>
<dbReference type="Pfam" id="PF13407">
    <property type="entry name" value="Peripla_BP_4"/>
    <property type="match status" value="1"/>
</dbReference>
<dbReference type="Gene3D" id="1.10.260.40">
    <property type="entry name" value="lambda repressor-like DNA-binding domains"/>
    <property type="match status" value="1"/>
</dbReference>
<sequence length="355" mass="40016">MENKNIRIKDIARLAGVSVGTVDRVLHKRGKVSDKALEKVHAILDQIDYKPNLIARSLGLNRTFRVAAVLPDPKLDAFWVQSHEGLQQSEQEWQQQGLVIDYYFYDLHNKESYNQAFEKAIASNPDGAVVAPLFYKEALPFFQKFHENGVPYILFNTHIEHPHPLSFIGQDLYQSGRLAAELISPGLATGKKLAILHIHEDLPNSAHLLDKEKGFREYVASMSGLNVEVNTINLEAPENTSFETDLRKLFSDPQLHGVYISTSKAYQVVEFMKATGKNGCRIVGYDLLEKNLQFLKEGYINFLINQNPSKQAALSISHLINHLVFKTTPPKEALLPLEIITKENIDSYKPALAAQ</sequence>
<evidence type="ECO:0000256" key="2">
    <source>
        <dbReference type="ARBA" id="ARBA00023125"/>
    </source>
</evidence>
<dbReference type="GO" id="GO:0003677">
    <property type="term" value="F:DNA binding"/>
    <property type="evidence" value="ECO:0007669"/>
    <property type="project" value="UniProtKB-KW"/>
</dbReference>
<dbReference type="InterPro" id="IPR025997">
    <property type="entry name" value="SBP_2_dom"/>
</dbReference>